<dbReference type="EMBL" id="FPHI01000012">
    <property type="protein sequence ID" value="SFV56001.1"/>
    <property type="molecule type" value="Genomic_DNA"/>
</dbReference>
<sequence length="186" mass="22052">MNIREEKLFHKLQIYFEMGQSIAIVNPMDLRKKEIVNFFEKEVIEEWDTVYVDFNEVEKPCDLARIIAEQCVEIISKYKDVKINIAEIDYEDDYHCLDRTLNLSEKIAKQINKHVVFIAKNYTNVLSLDEGKRMQEHMRAIFQHQYNVKTIFTGESKEALNKIFMNSSAPFFRFAEIIDTNNEGIR</sequence>
<name>A0A1W1BRC5_9ZZZZ</name>
<protein>
    <submittedName>
        <fullName evidence="1">Uncharacterized protein</fullName>
    </submittedName>
</protein>
<proteinExistence type="predicted"/>
<gene>
    <name evidence="1" type="ORF">MNB_SV-3-157</name>
</gene>
<dbReference type="InterPro" id="IPR027417">
    <property type="entry name" value="P-loop_NTPase"/>
</dbReference>
<dbReference type="AlphaFoldDB" id="A0A1W1BRC5"/>
<evidence type="ECO:0000313" key="1">
    <source>
        <dbReference type="EMBL" id="SFV56001.1"/>
    </source>
</evidence>
<dbReference type="Gene3D" id="3.40.50.300">
    <property type="entry name" value="P-loop containing nucleotide triphosphate hydrolases"/>
    <property type="match status" value="1"/>
</dbReference>
<reference evidence="1" key="1">
    <citation type="submission" date="2016-10" db="EMBL/GenBank/DDBJ databases">
        <authorList>
            <person name="de Groot N.N."/>
        </authorList>
    </citation>
    <scope>NUCLEOTIDE SEQUENCE</scope>
</reference>
<organism evidence="1">
    <name type="scientific">hydrothermal vent metagenome</name>
    <dbReference type="NCBI Taxonomy" id="652676"/>
    <lineage>
        <taxon>unclassified sequences</taxon>
        <taxon>metagenomes</taxon>
        <taxon>ecological metagenomes</taxon>
    </lineage>
</organism>
<accession>A0A1W1BRC5</accession>
<dbReference type="SUPFAM" id="SSF52540">
    <property type="entry name" value="P-loop containing nucleoside triphosphate hydrolases"/>
    <property type="match status" value="1"/>
</dbReference>